<proteinExistence type="predicted"/>
<gene>
    <name evidence="1" type="primary">gspM</name>
    <name evidence="1" type="ORF">M5G17_11290</name>
</gene>
<protein>
    <submittedName>
        <fullName evidence="1">Type II secretion system protein GspM</fullName>
    </submittedName>
</protein>
<name>A0ABT5P7I9_9PSED</name>
<evidence type="ECO:0000313" key="1">
    <source>
        <dbReference type="EMBL" id="MDD1014259.1"/>
    </source>
</evidence>
<accession>A0ABT5P7I9</accession>
<dbReference type="RefSeq" id="WP_273892990.1">
    <property type="nucleotide sequence ID" value="NZ_JAMDGP010000033.1"/>
</dbReference>
<comment type="caution">
    <text evidence="1">The sequence shown here is derived from an EMBL/GenBank/DDBJ whole genome shotgun (WGS) entry which is preliminary data.</text>
</comment>
<dbReference type="EMBL" id="JAMDGZ010000021">
    <property type="protein sequence ID" value="MDD1014259.1"/>
    <property type="molecule type" value="Genomic_DNA"/>
</dbReference>
<dbReference type="InterPro" id="IPR030927">
    <property type="entry name" value="T2SS_GspM_XcpZ"/>
</dbReference>
<organism evidence="1 2">
    <name type="scientific">Pseudomonas rubra</name>
    <dbReference type="NCBI Taxonomy" id="2942627"/>
    <lineage>
        <taxon>Bacteria</taxon>
        <taxon>Pseudomonadati</taxon>
        <taxon>Pseudomonadota</taxon>
        <taxon>Gammaproteobacteria</taxon>
        <taxon>Pseudomonadales</taxon>
        <taxon>Pseudomonadaceae</taxon>
        <taxon>Pseudomonas</taxon>
    </lineage>
</organism>
<reference evidence="1 2" key="1">
    <citation type="submission" date="2022-05" db="EMBL/GenBank/DDBJ databases">
        <title>Novel Pseudomonas spp. Isolated from a Rainbow Trout Aquaculture Facility.</title>
        <authorList>
            <person name="Testerman T."/>
            <person name="Graf J."/>
        </authorList>
    </citation>
    <scope>NUCLEOTIDE SEQUENCE [LARGE SCALE GENOMIC DNA]</scope>
    <source>
        <strain evidence="1 2">ID1025</strain>
    </source>
</reference>
<dbReference type="Proteomes" id="UP001148184">
    <property type="component" value="Unassembled WGS sequence"/>
</dbReference>
<keyword evidence="2" id="KW-1185">Reference proteome</keyword>
<dbReference type="NCBIfam" id="TIGR04412">
    <property type="entry name" value="T2SS_GspM_XcpZ"/>
    <property type="match status" value="1"/>
</dbReference>
<evidence type="ECO:0000313" key="2">
    <source>
        <dbReference type="Proteomes" id="UP001148184"/>
    </source>
</evidence>
<sequence>MREWAQRRWLMPAAWAMIAGLLLMLVFREGSARWQDAQQWQALARSAVGLQAEAGLGVERLQQSAQAGSVVLSEVLPQAGSWQIKGRAADEQALQNWVLVLQGEGAQPLSWALEHTESGMDFQLVLQR</sequence>